<organism evidence="2 3">
    <name type="scientific">Nonomuraea rosea</name>
    <dbReference type="NCBI Taxonomy" id="638574"/>
    <lineage>
        <taxon>Bacteria</taxon>
        <taxon>Bacillati</taxon>
        <taxon>Actinomycetota</taxon>
        <taxon>Actinomycetes</taxon>
        <taxon>Streptosporangiales</taxon>
        <taxon>Streptosporangiaceae</taxon>
        <taxon>Nonomuraea</taxon>
    </lineage>
</organism>
<protein>
    <recommendedName>
        <fullName evidence="4">Transmembrane protein</fullName>
    </recommendedName>
</protein>
<accession>A0ABP6XPN6</accession>
<proteinExistence type="predicted"/>
<sequence>MESRHEKATPMTALSPTFLALLIFLLIAACACVYVGSNNPGRRSRAWKLLELMLRYQKRKR</sequence>
<keyword evidence="1" id="KW-0472">Membrane</keyword>
<gene>
    <name evidence="2" type="ORF">GCM10022419_058350</name>
</gene>
<evidence type="ECO:0008006" key="4">
    <source>
        <dbReference type="Google" id="ProtNLM"/>
    </source>
</evidence>
<keyword evidence="1" id="KW-0812">Transmembrane</keyword>
<dbReference type="Proteomes" id="UP001500630">
    <property type="component" value="Unassembled WGS sequence"/>
</dbReference>
<reference evidence="3" key="1">
    <citation type="journal article" date="2019" name="Int. J. Syst. Evol. Microbiol.">
        <title>The Global Catalogue of Microorganisms (GCM) 10K type strain sequencing project: providing services to taxonomists for standard genome sequencing and annotation.</title>
        <authorList>
            <consortium name="The Broad Institute Genomics Platform"/>
            <consortium name="The Broad Institute Genome Sequencing Center for Infectious Disease"/>
            <person name="Wu L."/>
            <person name="Ma J."/>
        </authorList>
    </citation>
    <scope>NUCLEOTIDE SEQUENCE [LARGE SCALE GENOMIC DNA]</scope>
    <source>
        <strain evidence="3">JCM 17326</strain>
    </source>
</reference>
<comment type="caution">
    <text evidence="2">The sequence shown here is derived from an EMBL/GenBank/DDBJ whole genome shotgun (WGS) entry which is preliminary data.</text>
</comment>
<keyword evidence="1" id="KW-1133">Transmembrane helix</keyword>
<evidence type="ECO:0000313" key="3">
    <source>
        <dbReference type="Proteomes" id="UP001500630"/>
    </source>
</evidence>
<name>A0ABP6XPN6_9ACTN</name>
<dbReference type="EMBL" id="BAABDQ010000013">
    <property type="protein sequence ID" value="GAA3569781.1"/>
    <property type="molecule type" value="Genomic_DNA"/>
</dbReference>
<dbReference type="PROSITE" id="PS51257">
    <property type="entry name" value="PROKAR_LIPOPROTEIN"/>
    <property type="match status" value="1"/>
</dbReference>
<keyword evidence="3" id="KW-1185">Reference proteome</keyword>
<feature type="transmembrane region" description="Helical" evidence="1">
    <location>
        <begin position="12"/>
        <end position="35"/>
    </location>
</feature>
<evidence type="ECO:0000313" key="2">
    <source>
        <dbReference type="EMBL" id="GAA3569781.1"/>
    </source>
</evidence>
<evidence type="ECO:0000256" key="1">
    <source>
        <dbReference type="SAM" id="Phobius"/>
    </source>
</evidence>